<gene>
    <name evidence="1" type="ORF">E5340_06775</name>
</gene>
<dbReference type="EMBL" id="SRYK01000031">
    <property type="protein sequence ID" value="TGY54880.1"/>
    <property type="molecule type" value="Genomic_DNA"/>
</dbReference>
<dbReference type="RefSeq" id="WP_135942166.1">
    <property type="nucleotide sequence ID" value="NZ_SRYK01000031.1"/>
</dbReference>
<accession>A0A4V3RPA5</accession>
<name>A0A4V3RPA5_9LACO</name>
<protein>
    <submittedName>
        <fullName evidence="1">Uncharacterized protein</fullName>
    </submittedName>
</protein>
<sequence length="155" mass="17533">MSISLQPIITGMNGGPEAIMQNFNNVKNEMERMNGSVTVIPSEQFTPINGFSIDRKSCRGFVYKFDSFAIIVLGTYVGNVTLKGWTYKEAVTIPKSYLNGFSKFQTFNDNRRTTDDSWQYDIDFKIDKGVMTVYTRGNEYNNKGLDVAISGILYN</sequence>
<dbReference type="AlphaFoldDB" id="A0A4V3RPA5"/>
<comment type="caution">
    <text evidence="1">The sequence shown here is derived from an EMBL/GenBank/DDBJ whole genome shotgun (WGS) entry which is preliminary data.</text>
</comment>
<dbReference type="Proteomes" id="UP000306855">
    <property type="component" value="Unassembled WGS sequence"/>
</dbReference>
<evidence type="ECO:0000313" key="2">
    <source>
        <dbReference type="Proteomes" id="UP000306855"/>
    </source>
</evidence>
<proteinExistence type="predicted"/>
<reference evidence="1 2" key="1">
    <citation type="submission" date="2019-04" db="EMBL/GenBank/DDBJ databases">
        <title>Microbes associate with the intestines of laboratory mice.</title>
        <authorList>
            <person name="Navarre W."/>
            <person name="Wong E."/>
            <person name="Huang K."/>
            <person name="Tropini C."/>
            <person name="Ng K."/>
            <person name="Yu B."/>
        </authorList>
    </citation>
    <scope>NUCLEOTIDE SEQUENCE [LARGE SCALE GENOMIC DNA]</scope>
    <source>
        <strain evidence="1 2">NM26_J9</strain>
    </source>
</reference>
<organism evidence="1 2">
    <name type="scientific">Ligilactobacillus murinus</name>
    <dbReference type="NCBI Taxonomy" id="1622"/>
    <lineage>
        <taxon>Bacteria</taxon>
        <taxon>Bacillati</taxon>
        <taxon>Bacillota</taxon>
        <taxon>Bacilli</taxon>
        <taxon>Lactobacillales</taxon>
        <taxon>Lactobacillaceae</taxon>
        <taxon>Ligilactobacillus</taxon>
    </lineage>
</organism>
<evidence type="ECO:0000313" key="1">
    <source>
        <dbReference type="EMBL" id="TGY54880.1"/>
    </source>
</evidence>